<keyword evidence="2" id="KW-0812">Transmembrane</keyword>
<sequence length="790" mass="86979">MVACSAIAQPTEYMPTPTSYPTYEDYGDYYGEDYDVPPGTEYPTTGVPCQMDMQQCASGAFVSRVSPSCEFAACPTMDCGASAFGADGAAPFVGCSGASYADACEADAASDFCADEVRLQGQAAVMKSCPDQCENFYVDICPLADTAADGTCIHGNVAAHNASAEESVVGVHNEMADIIDQVQRMGSNIVDHVVSRLEELSDDDVEISDLLRSAGREAAQNVTSLVGEIAGIFADFDEEDIEAVVMNILGTDLGIDDQTLEENGVVLEDAIVESRQEVVDEIFVENDNQTVEATLRLTGDPMSPAVELVGPTRMVTFKQDNLTDYVRFGTKVIREVDQMGNVVQQAEISKIVERSPPSAVASDVNLGTPEDQKRAIEVILSYNVDPTTLGSCYNPANPAADTGQAQPTYLVRVYLIGDKAIEINYLGDDVLLHPYSLKYTIEVESWPFCSDQNTLEVVMDYKFSERAGNTRIEEIVDANIPRSSVTPEDASYESIMLQDMSNLENEMETLMEDLDLDEDEWEFDDEFEDWEEDWEDYDFNDRRRLQQAQPWGPGPGPWQNGLPFAKTTTTTTHHIGGMGAMFGMSNALDGEEIKDMIYDLDPEDRAHLLQVIRNLQNGGAAATNMGEKDLEVVEKLMARSRRRMLRKTRNRVRDELRDIRRERVTVAATMRMMRKRLAKMQRTFTEGKLVDGFGHTRMFMPQAALVGGAKRNVEIEVNENGLQNLEVTVTFPNCGDKCIWDPTIDMNDDANLVPTPPEDGDVLDVSAAFAGFGHVGTMLLGAVFLVLALV</sequence>
<gene>
    <name evidence="3" type="ORF">HKI87_07g50240</name>
</gene>
<keyword evidence="1" id="KW-0175">Coiled coil</keyword>
<keyword evidence="2" id="KW-0472">Membrane</keyword>
<dbReference type="Proteomes" id="UP001472866">
    <property type="component" value="Chromosome 07"/>
</dbReference>
<keyword evidence="2" id="KW-1133">Transmembrane helix</keyword>
<dbReference type="AlphaFoldDB" id="A0AAX4PAY0"/>
<evidence type="ECO:0000256" key="1">
    <source>
        <dbReference type="SAM" id="Coils"/>
    </source>
</evidence>
<proteinExistence type="predicted"/>
<feature type="transmembrane region" description="Helical" evidence="2">
    <location>
        <begin position="767"/>
        <end position="789"/>
    </location>
</feature>
<evidence type="ECO:0000256" key="2">
    <source>
        <dbReference type="SAM" id="Phobius"/>
    </source>
</evidence>
<reference evidence="3 4" key="1">
    <citation type="submission" date="2024-03" db="EMBL/GenBank/DDBJ databases">
        <title>Complete genome sequence of the green alga Chloropicon roscoffensis RCC1871.</title>
        <authorList>
            <person name="Lemieux C."/>
            <person name="Pombert J.-F."/>
            <person name="Otis C."/>
            <person name="Turmel M."/>
        </authorList>
    </citation>
    <scope>NUCLEOTIDE SEQUENCE [LARGE SCALE GENOMIC DNA]</scope>
    <source>
        <strain evidence="3 4">RCC1871</strain>
    </source>
</reference>
<protein>
    <submittedName>
        <fullName evidence="3">Uncharacterized protein</fullName>
    </submittedName>
</protein>
<name>A0AAX4PAY0_9CHLO</name>
<organism evidence="3 4">
    <name type="scientific">Chloropicon roscoffensis</name>
    <dbReference type="NCBI Taxonomy" id="1461544"/>
    <lineage>
        <taxon>Eukaryota</taxon>
        <taxon>Viridiplantae</taxon>
        <taxon>Chlorophyta</taxon>
        <taxon>Chloropicophyceae</taxon>
        <taxon>Chloropicales</taxon>
        <taxon>Chloropicaceae</taxon>
        <taxon>Chloropicon</taxon>
    </lineage>
</organism>
<evidence type="ECO:0000313" key="3">
    <source>
        <dbReference type="EMBL" id="WZN63475.1"/>
    </source>
</evidence>
<feature type="coiled-coil region" evidence="1">
    <location>
        <begin position="493"/>
        <end position="520"/>
    </location>
</feature>
<accession>A0AAX4PAY0</accession>
<keyword evidence="4" id="KW-1185">Reference proteome</keyword>
<evidence type="ECO:0000313" key="4">
    <source>
        <dbReference type="Proteomes" id="UP001472866"/>
    </source>
</evidence>
<dbReference type="EMBL" id="CP151507">
    <property type="protein sequence ID" value="WZN63475.1"/>
    <property type="molecule type" value="Genomic_DNA"/>
</dbReference>